<dbReference type="OrthoDB" id="10607886at2759"/>
<reference evidence="1 2" key="1">
    <citation type="journal article" date="2014" name="Genome Biol. Evol.">
        <title>The genome of the myxosporean Thelohanellus kitauei shows adaptations to nutrient acquisition within its fish host.</title>
        <authorList>
            <person name="Yang Y."/>
            <person name="Xiong J."/>
            <person name="Zhou Z."/>
            <person name="Huo F."/>
            <person name="Miao W."/>
            <person name="Ran C."/>
            <person name="Liu Y."/>
            <person name="Zhang J."/>
            <person name="Feng J."/>
            <person name="Wang M."/>
            <person name="Wang M."/>
            <person name="Wang L."/>
            <person name="Yao B."/>
        </authorList>
    </citation>
    <scope>NUCLEOTIDE SEQUENCE [LARGE SCALE GENOMIC DNA]</scope>
    <source>
        <strain evidence="1">Wuqing</strain>
    </source>
</reference>
<evidence type="ECO:0000313" key="2">
    <source>
        <dbReference type="Proteomes" id="UP000031668"/>
    </source>
</evidence>
<comment type="caution">
    <text evidence="1">The sequence shown here is derived from an EMBL/GenBank/DDBJ whole genome shotgun (WGS) entry which is preliminary data.</text>
</comment>
<accession>A0A0C2MM41</accession>
<gene>
    <name evidence="1" type="ORF">RF11_06727</name>
</gene>
<keyword evidence="2" id="KW-1185">Reference proteome</keyword>
<protein>
    <submittedName>
        <fullName evidence="1">Uncharacterized protein</fullName>
    </submittedName>
</protein>
<proteinExistence type="predicted"/>
<organism evidence="1 2">
    <name type="scientific">Thelohanellus kitauei</name>
    <name type="common">Myxosporean</name>
    <dbReference type="NCBI Taxonomy" id="669202"/>
    <lineage>
        <taxon>Eukaryota</taxon>
        <taxon>Metazoa</taxon>
        <taxon>Cnidaria</taxon>
        <taxon>Myxozoa</taxon>
        <taxon>Myxosporea</taxon>
        <taxon>Bivalvulida</taxon>
        <taxon>Platysporina</taxon>
        <taxon>Myxobolidae</taxon>
        <taxon>Thelohanellus</taxon>
    </lineage>
</organism>
<dbReference type="Proteomes" id="UP000031668">
    <property type="component" value="Unassembled WGS sequence"/>
</dbReference>
<sequence>MSKIAFVKCQNHKKWIKVASRMIKKNEENILDIKPYVVKREVVDPCFSVPVWDIARKKFNQDRMTLGIKTISGQKAPEKPAKREKNRKALQTQFLTNYEKLKQDHVLRNIQIYKNARHHDQFMQNINATWVDELSSILGLSRFEFIQRFYKLRFFIDLYLHEHGEPLKKSFLAIVSLLNQLDSLNSVVHVPTPIVYSKVKADYSLYRMKIDGLKFEYCVLPDNRLNPKSVLQSIDKCKSEFIDKDFKPQADVSQKLQTSLLSYILVNTEIDPLNRL</sequence>
<name>A0A0C2MM41_THEKT</name>
<dbReference type="AlphaFoldDB" id="A0A0C2MM41"/>
<evidence type="ECO:0000313" key="1">
    <source>
        <dbReference type="EMBL" id="KII68286.1"/>
    </source>
</evidence>
<dbReference type="EMBL" id="JWZT01002870">
    <property type="protein sequence ID" value="KII68286.1"/>
    <property type="molecule type" value="Genomic_DNA"/>
</dbReference>